<feature type="region of interest" description="Disordered" evidence="1">
    <location>
        <begin position="1"/>
        <end position="28"/>
    </location>
</feature>
<accession>A0A1F5LZB3</accession>
<proteinExistence type="predicted"/>
<evidence type="ECO:0000313" key="3">
    <source>
        <dbReference type="Proteomes" id="UP000177622"/>
    </source>
</evidence>
<dbReference type="AlphaFoldDB" id="A0A1F5LZB3"/>
<comment type="caution">
    <text evidence="2">The sequence shown here is derived from an EMBL/GenBank/DDBJ whole genome shotgun (WGS) entry which is preliminary data.</text>
</comment>
<reference evidence="2 3" key="1">
    <citation type="journal article" date="2016" name="Sci. Rep.">
        <title>Penicillium arizonense, a new, genome sequenced fungal species, reveals a high chemical diversity in secreted metabolites.</title>
        <authorList>
            <person name="Grijseels S."/>
            <person name="Nielsen J.C."/>
            <person name="Randelovic M."/>
            <person name="Nielsen J."/>
            <person name="Nielsen K.F."/>
            <person name="Workman M."/>
            <person name="Frisvad J.C."/>
        </authorList>
    </citation>
    <scope>NUCLEOTIDE SEQUENCE [LARGE SCALE GENOMIC DNA]</scope>
    <source>
        <strain evidence="2 3">CBS 141311</strain>
    </source>
</reference>
<name>A0A1F5LZB3_PENAI</name>
<dbReference type="Proteomes" id="UP000177622">
    <property type="component" value="Unassembled WGS sequence"/>
</dbReference>
<sequence>MAPAKMPLRADEEMGKKDDDHRPPGEARFLPLRHRNITRPRRVLFALLGLFLLYEFFKHMPTDLAPAADRYNPSAAKLRQETLAQLVGSEQPRPAPKTETEPKPKVLEPEGKGVFYDGEVKFYELAQSLPRKKYSKDTASRVVVFAASSLRSVSDMLPLACRMAGQRLNYVHFVLMGKEEISIQGIKQVNGIRDNECPLVWHDGRPDHAPQSSDFRMERSVVGGLRLLQAYIRPEVIITQGRSLEDDFFLKGVQTHSRENGTPHISLTSAAKDLLWIAFLDSTALQSWNELQIEMVVHAPSQSSGSVIRLVESLNAADYLGSVPRLTIELPSLVDPQLLQFLQHLDGLTQLADRITLRRRIQPHFMDPVESSLRTVESFYPRDPNVTHLLLLSPQTELAPSFYHYLKYAALNYKQSAHAKRVFSKMIGVALELPSSKPTTGSESFTPPVMSGTNRDQFLSSFLWQAPNSNAALYFGNAWAEFHTFLFNRLSTPESAKASHEKLISEKYPAFMEHLLEMIRAKGYYLLYPSFPGTKTAPIATVHNELYQPPEEFAHSASLSSSDNKDIQDIDDPTKPLSGDFTAGLRSVEKPLNRASTIMPLLDLFSAGLPDLDVLPLLAYDGEEMTNAAYNEQTEEYAKQFRIHYGGCTENTDPSQELFCVGESLGAI</sequence>
<dbReference type="PANTHER" id="PTHR33604">
    <property type="entry name" value="OSJNBA0004B13.7 PROTEIN"/>
    <property type="match status" value="1"/>
</dbReference>
<dbReference type="RefSeq" id="XP_022493849.1">
    <property type="nucleotide sequence ID" value="XM_022626128.1"/>
</dbReference>
<feature type="compositionally biased region" description="Basic and acidic residues" evidence="1">
    <location>
        <begin position="8"/>
        <end position="25"/>
    </location>
</feature>
<evidence type="ECO:0000256" key="1">
    <source>
        <dbReference type="SAM" id="MobiDB-lite"/>
    </source>
</evidence>
<gene>
    <name evidence="2" type="ORF">PENARI_c001G00253</name>
</gene>
<dbReference type="OrthoDB" id="5397682at2759"/>
<dbReference type="STRING" id="1835702.A0A1F5LZB3"/>
<feature type="region of interest" description="Disordered" evidence="1">
    <location>
        <begin position="86"/>
        <end position="110"/>
    </location>
</feature>
<dbReference type="PANTHER" id="PTHR33604:SF3">
    <property type="entry name" value="OSJNBA0004B13.7 PROTEIN"/>
    <property type="match status" value="1"/>
</dbReference>
<feature type="compositionally biased region" description="Basic and acidic residues" evidence="1">
    <location>
        <begin position="96"/>
        <end position="110"/>
    </location>
</feature>
<organism evidence="2 3">
    <name type="scientific">Penicillium arizonense</name>
    <dbReference type="NCBI Taxonomy" id="1835702"/>
    <lineage>
        <taxon>Eukaryota</taxon>
        <taxon>Fungi</taxon>
        <taxon>Dikarya</taxon>
        <taxon>Ascomycota</taxon>
        <taxon>Pezizomycotina</taxon>
        <taxon>Eurotiomycetes</taxon>
        <taxon>Eurotiomycetidae</taxon>
        <taxon>Eurotiales</taxon>
        <taxon>Aspergillaceae</taxon>
        <taxon>Penicillium</taxon>
    </lineage>
</organism>
<keyword evidence="3" id="KW-1185">Reference proteome</keyword>
<evidence type="ECO:0000313" key="2">
    <source>
        <dbReference type="EMBL" id="OGE58426.1"/>
    </source>
</evidence>
<dbReference type="GeneID" id="34570862"/>
<dbReference type="EMBL" id="LXJU01000001">
    <property type="protein sequence ID" value="OGE58426.1"/>
    <property type="molecule type" value="Genomic_DNA"/>
</dbReference>
<protein>
    <submittedName>
        <fullName evidence="2">Uncharacterized protein</fullName>
    </submittedName>
</protein>